<dbReference type="Pfam" id="PF25539">
    <property type="entry name" value="Bestrophin_2"/>
    <property type="match status" value="1"/>
</dbReference>
<evidence type="ECO:0000256" key="7">
    <source>
        <dbReference type="ARBA" id="ARBA00023136"/>
    </source>
</evidence>
<evidence type="ECO:0000256" key="2">
    <source>
        <dbReference type="ARBA" id="ARBA00022448"/>
    </source>
</evidence>
<gene>
    <name evidence="10" type="ORF">BEN48_10940</name>
</gene>
<dbReference type="EMBL" id="MDZC01000028">
    <property type="protein sequence ID" value="OGX87833.1"/>
    <property type="molecule type" value="Genomic_DNA"/>
</dbReference>
<dbReference type="GO" id="GO:0005254">
    <property type="term" value="F:chloride channel activity"/>
    <property type="evidence" value="ECO:0007669"/>
    <property type="project" value="InterPro"/>
</dbReference>
<keyword evidence="2" id="KW-0813">Transport</keyword>
<evidence type="ECO:0008006" key="12">
    <source>
        <dbReference type="Google" id="ProtNLM"/>
    </source>
</evidence>
<keyword evidence="7 9" id="KW-0472">Membrane</keyword>
<dbReference type="OrthoDB" id="445589at2"/>
<dbReference type="AlphaFoldDB" id="A0A1G1TAC6"/>
<keyword evidence="5 9" id="KW-1133">Transmembrane helix</keyword>
<sequence>MLLDAKLPPSFILRQILPDVAVLLIISVIFQVLKVFVGPYLPPIPLSLPSILGGSISLLLAFTLSQSYDRWWEARKVWGAIVNDSRTLLLQVRSFVKADHLTPALLRGLAYRQMAWCYGLGEALRGQDPMATLVRYLPAQELAYAGQHANKPLALLALHTQQIKTLYEQEAINPFQQVQLDATLVRLCDAMGRAERIKSTVFPTNYRRLVHFLIYLFLGTLSLSLVEINGLWELPILLMFAVTFFLVERTARYMQDPFSDLPTDTPVTAIARTVEINLRQLLEEDEVPAPLPAEAFYLM</sequence>
<evidence type="ECO:0000256" key="1">
    <source>
        <dbReference type="ARBA" id="ARBA00004651"/>
    </source>
</evidence>
<name>A0A1G1TAC6_9BACT</name>
<evidence type="ECO:0000256" key="8">
    <source>
        <dbReference type="ARBA" id="ARBA00034708"/>
    </source>
</evidence>
<accession>A0A1G1TAC6</accession>
<keyword evidence="6" id="KW-0406">Ion transport</keyword>
<comment type="caution">
    <text evidence="10">The sequence shown here is derived from an EMBL/GenBank/DDBJ whole genome shotgun (WGS) entry which is preliminary data.</text>
</comment>
<feature type="transmembrane region" description="Helical" evidence="9">
    <location>
        <begin position="206"/>
        <end position="225"/>
    </location>
</feature>
<evidence type="ECO:0000256" key="9">
    <source>
        <dbReference type="SAM" id="Phobius"/>
    </source>
</evidence>
<evidence type="ECO:0000256" key="5">
    <source>
        <dbReference type="ARBA" id="ARBA00022989"/>
    </source>
</evidence>
<evidence type="ECO:0000313" key="11">
    <source>
        <dbReference type="Proteomes" id="UP000177791"/>
    </source>
</evidence>
<dbReference type="PANTHER" id="PTHR33281:SF19">
    <property type="entry name" value="VOLTAGE-DEPENDENT ANION CHANNEL-FORMING PROTEIN YNEE"/>
    <property type="match status" value="1"/>
</dbReference>
<protein>
    <recommendedName>
        <fullName evidence="12">Bestrophin</fullName>
    </recommendedName>
</protein>
<evidence type="ECO:0000256" key="6">
    <source>
        <dbReference type="ARBA" id="ARBA00023065"/>
    </source>
</evidence>
<keyword evidence="4 9" id="KW-0812">Transmembrane</keyword>
<dbReference type="Proteomes" id="UP000177791">
    <property type="component" value="Unassembled WGS sequence"/>
</dbReference>
<keyword evidence="11" id="KW-1185">Reference proteome</keyword>
<comment type="subcellular location">
    <subcellularLocation>
        <location evidence="1">Cell membrane</location>
        <topology evidence="1">Multi-pass membrane protein</topology>
    </subcellularLocation>
</comment>
<feature type="transmembrane region" description="Helical" evidence="9">
    <location>
        <begin position="47"/>
        <end position="65"/>
    </location>
</feature>
<evidence type="ECO:0000256" key="4">
    <source>
        <dbReference type="ARBA" id="ARBA00022692"/>
    </source>
</evidence>
<dbReference type="InterPro" id="IPR044669">
    <property type="entry name" value="YneE/VCCN1/2-like"/>
</dbReference>
<evidence type="ECO:0000313" key="10">
    <source>
        <dbReference type="EMBL" id="OGX87833.1"/>
    </source>
</evidence>
<keyword evidence="3" id="KW-1003">Cell membrane</keyword>
<reference evidence="10 11" key="1">
    <citation type="submission" date="2016-08" db="EMBL/GenBank/DDBJ databases">
        <title>Hymenobacter coccineus sp. nov., Hymenobacter lapidarius sp. nov. and Hymenobacter glacialis sp. nov., isolated from Antarctic soil.</title>
        <authorList>
            <person name="Sedlacek I."/>
            <person name="Kralova S."/>
            <person name="Kyrova K."/>
            <person name="Maslanova I."/>
            <person name="Stankova E."/>
            <person name="Vrbovska V."/>
            <person name="Nemec M."/>
            <person name="Bartak M."/>
            <person name="Svec P."/>
            <person name="Busse H.-J."/>
            <person name="Pantucek R."/>
        </authorList>
    </citation>
    <scope>NUCLEOTIDE SEQUENCE [LARGE SCALE GENOMIC DNA]</scope>
    <source>
        <strain evidence="10 11">CCM 8648</strain>
    </source>
</reference>
<organism evidence="10 11">
    <name type="scientific">Hymenobacter glacialis</name>
    <dbReference type="NCBI Taxonomy" id="1908236"/>
    <lineage>
        <taxon>Bacteria</taxon>
        <taxon>Pseudomonadati</taxon>
        <taxon>Bacteroidota</taxon>
        <taxon>Cytophagia</taxon>
        <taxon>Cytophagales</taxon>
        <taxon>Hymenobacteraceae</taxon>
        <taxon>Hymenobacter</taxon>
    </lineage>
</organism>
<proteinExistence type="inferred from homology"/>
<dbReference type="GO" id="GO:0005886">
    <property type="term" value="C:plasma membrane"/>
    <property type="evidence" value="ECO:0007669"/>
    <property type="project" value="UniProtKB-SubCell"/>
</dbReference>
<dbReference type="PANTHER" id="PTHR33281">
    <property type="entry name" value="UPF0187 PROTEIN YNEE"/>
    <property type="match status" value="1"/>
</dbReference>
<evidence type="ECO:0000256" key="3">
    <source>
        <dbReference type="ARBA" id="ARBA00022475"/>
    </source>
</evidence>
<feature type="transmembrane region" description="Helical" evidence="9">
    <location>
        <begin position="20"/>
        <end position="41"/>
    </location>
</feature>
<feature type="transmembrane region" description="Helical" evidence="9">
    <location>
        <begin position="231"/>
        <end position="247"/>
    </location>
</feature>
<comment type="similarity">
    <text evidence="8">Belongs to the anion channel-forming bestrophin (TC 1.A.46) family.</text>
</comment>